<evidence type="ECO:0000256" key="4">
    <source>
        <dbReference type="ARBA" id="ARBA00022989"/>
    </source>
</evidence>
<evidence type="ECO:0000259" key="8">
    <source>
        <dbReference type="Pfam" id="PF00999"/>
    </source>
</evidence>
<evidence type="ECO:0000256" key="1">
    <source>
        <dbReference type="ARBA" id="ARBA00004141"/>
    </source>
</evidence>
<dbReference type="GO" id="GO:0015297">
    <property type="term" value="F:antiporter activity"/>
    <property type="evidence" value="ECO:0007669"/>
    <property type="project" value="InterPro"/>
</dbReference>
<dbReference type="RefSeq" id="XP_060283942.1">
    <property type="nucleotide sequence ID" value="XM_060430324.1"/>
</dbReference>
<proteinExistence type="predicted"/>
<feature type="transmembrane region" description="Helical" evidence="7">
    <location>
        <begin position="129"/>
        <end position="151"/>
    </location>
</feature>
<feature type="transmembrane region" description="Helical" evidence="7">
    <location>
        <begin position="37"/>
        <end position="54"/>
    </location>
</feature>
<dbReference type="InterPro" id="IPR038770">
    <property type="entry name" value="Na+/solute_symporter_sf"/>
</dbReference>
<name>A0AAJ0FMD6_9PEZI</name>
<feature type="transmembrane region" description="Helical" evidence="7">
    <location>
        <begin position="419"/>
        <end position="442"/>
    </location>
</feature>
<organism evidence="9 10">
    <name type="scientific">Phialemonium atrogriseum</name>
    <dbReference type="NCBI Taxonomy" id="1093897"/>
    <lineage>
        <taxon>Eukaryota</taxon>
        <taxon>Fungi</taxon>
        <taxon>Dikarya</taxon>
        <taxon>Ascomycota</taxon>
        <taxon>Pezizomycotina</taxon>
        <taxon>Sordariomycetes</taxon>
        <taxon>Sordariomycetidae</taxon>
        <taxon>Cephalothecales</taxon>
        <taxon>Cephalothecaceae</taxon>
        <taxon>Phialemonium</taxon>
    </lineage>
</organism>
<feature type="transmembrane region" description="Helical" evidence="7">
    <location>
        <begin position="274"/>
        <end position="305"/>
    </location>
</feature>
<keyword evidence="2" id="KW-0813">Transport</keyword>
<feature type="transmembrane region" description="Helical" evidence="7">
    <location>
        <begin position="353"/>
        <end position="374"/>
    </location>
</feature>
<keyword evidence="6 7" id="KW-0472">Membrane</keyword>
<feature type="transmembrane region" description="Helical" evidence="7">
    <location>
        <begin position="325"/>
        <end position="346"/>
    </location>
</feature>
<sequence length="846" mass="91214">MSTNTTAPPVAGAARAPSQGGIIGGLNPAVYNPKDPIPMFIIQAGLIIIICHLLHWPLSKIRQPRVVAEVVGGIILGPSVMGRIPNFRATIFPQESIANLTLVANLGLVLYLFLIGLETDVRFLVSNWRVASSVAFAGLALPFALGCALAWGLHRQFSDDEGIIDINFSVYMLFIGVAIAITAFPVLCRILTELNLLGTSAGVVTLSAGVANDVVGWILLALCVALANASSGILALWILLVCLGYMIFLFFAVKPCLLWLLRRTGNIDNGPSQSMIALILLITLASAFFTDVIGVHAIFGGFTVGLILPRENHFAIKVTEKLEDLIGALFLPLYFTLSGLNTNLGLLDSGITWAYVFAVTFTAFLTKIIGASVAARLNGLVWRESLTIGALMSCKGLVELIVLNIGLQARILSTRTFTIFVVMALLTTFATTPLVSVLYPPWYQKKLEAWKRGEIDWDSGEQISGPNSIGEVADLAKPASNRVRNLLVYLRLDNMPAMLNLVSLFGSSTISEPREHPAKDEGSTALERLATGLTDRAKAVRAHGLRLIQLTDRDSSVMTVSEVDEHTRNDPIVNLFRTVGQFLKVAVSAEVAVMPESRFAEALLAKSSDISSDLILLPWSETGNLSDPQASSSDSKLASSYTNFAKSVFASVDHNIAIFFPNGSRSWPGSDQAQERNKLMRAYSFNDIHREIAPLPVTNQAHHIFMPFIGGKDDRFALTLVLQLCEKQDATATVVHLSTDGPPTDDTDYFGYVSTHVPAAVAPRVEFKSAPVSNIGQAVLSYSKSEIHLDSGGITWHNLIVLGRRSAANADAGNEMQECLGPTAQSIISAKLRANLLVVQAKVSGS</sequence>
<feature type="domain" description="Cation/H+ exchanger transmembrane" evidence="8">
    <location>
        <begin position="48"/>
        <end position="435"/>
    </location>
</feature>
<dbReference type="InterPro" id="IPR050794">
    <property type="entry name" value="CPA2_transporter"/>
</dbReference>
<dbReference type="AlphaFoldDB" id="A0AAJ0FMD6"/>
<accession>A0AAJ0FMD6</accession>
<feature type="transmembrane region" description="Helical" evidence="7">
    <location>
        <begin position="386"/>
        <end position="407"/>
    </location>
</feature>
<protein>
    <submittedName>
        <fullName evidence="9">Sodium/hydrogen exchanger family protein</fullName>
    </submittedName>
</protein>
<dbReference type="Gene3D" id="1.20.1530.20">
    <property type="match status" value="1"/>
</dbReference>
<dbReference type="GO" id="GO:1902600">
    <property type="term" value="P:proton transmembrane transport"/>
    <property type="evidence" value="ECO:0007669"/>
    <property type="project" value="InterPro"/>
</dbReference>
<dbReference type="GeneID" id="85313511"/>
<dbReference type="GO" id="GO:0016020">
    <property type="term" value="C:membrane"/>
    <property type="evidence" value="ECO:0007669"/>
    <property type="project" value="UniProtKB-SubCell"/>
</dbReference>
<dbReference type="Proteomes" id="UP001244011">
    <property type="component" value="Unassembled WGS sequence"/>
</dbReference>
<feature type="transmembrane region" description="Helical" evidence="7">
    <location>
        <begin position="66"/>
        <end position="84"/>
    </location>
</feature>
<evidence type="ECO:0000256" key="2">
    <source>
        <dbReference type="ARBA" id="ARBA00022448"/>
    </source>
</evidence>
<evidence type="ECO:0000256" key="3">
    <source>
        <dbReference type="ARBA" id="ARBA00022692"/>
    </source>
</evidence>
<comment type="subcellular location">
    <subcellularLocation>
        <location evidence="1">Membrane</location>
        <topology evidence="1">Multi-pass membrane protein</topology>
    </subcellularLocation>
</comment>
<evidence type="ECO:0000256" key="7">
    <source>
        <dbReference type="SAM" id="Phobius"/>
    </source>
</evidence>
<dbReference type="PANTHER" id="PTHR32468:SF0">
    <property type="entry name" value="K(+)_H(+) ANTIPORTER 1"/>
    <property type="match status" value="1"/>
</dbReference>
<keyword evidence="4 7" id="KW-1133">Transmembrane helix</keyword>
<evidence type="ECO:0000256" key="5">
    <source>
        <dbReference type="ARBA" id="ARBA00023065"/>
    </source>
</evidence>
<feature type="transmembrane region" description="Helical" evidence="7">
    <location>
        <begin position="233"/>
        <end position="253"/>
    </location>
</feature>
<keyword evidence="5" id="KW-0406">Ion transport</keyword>
<evidence type="ECO:0000256" key="6">
    <source>
        <dbReference type="ARBA" id="ARBA00023136"/>
    </source>
</evidence>
<dbReference type="EMBL" id="MU839007">
    <property type="protein sequence ID" value="KAK1767729.1"/>
    <property type="molecule type" value="Genomic_DNA"/>
</dbReference>
<dbReference type="PANTHER" id="PTHR32468">
    <property type="entry name" value="CATION/H + ANTIPORTER"/>
    <property type="match status" value="1"/>
</dbReference>
<keyword evidence="3 7" id="KW-0812">Transmembrane</keyword>
<evidence type="ECO:0000313" key="9">
    <source>
        <dbReference type="EMBL" id="KAK1767729.1"/>
    </source>
</evidence>
<gene>
    <name evidence="9" type="ORF">QBC33DRAFT_56398</name>
</gene>
<keyword evidence="10" id="KW-1185">Reference proteome</keyword>
<comment type="caution">
    <text evidence="9">The sequence shown here is derived from an EMBL/GenBank/DDBJ whole genome shotgun (WGS) entry which is preliminary data.</text>
</comment>
<dbReference type="InterPro" id="IPR006153">
    <property type="entry name" value="Cation/H_exchanger_TM"/>
</dbReference>
<feature type="transmembrane region" description="Helical" evidence="7">
    <location>
        <begin position="203"/>
        <end position="227"/>
    </location>
</feature>
<feature type="transmembrane region" description="Helical" evidence="7">
    <location>
        <begin position="171"/>
        <end position="191"/>
    </location>
</feature>
<feature type="transmembrane region" description="Helical" evidence="7">
    <location>
        <begin position="96"/>
        <end position="117"/>
    </location>
</feature>
<reference evidence="9" key="1">
    <citation type="submission" date="2023-06" db="EMBL/GenBank/DDBJ databases">
        <title>Genome-scale phylogeny and comparative genomics of the fungal order Sordariales.</title>
        <authorList>
            <consortium name="Lawrence Berkeley National Laboratory"/>
            <person name="Hensen N."/>
            <person name="Bonometti L."/>
            <person name="Westerberg I."/>
            <person name="Brannstrom I.O."/>
            <person name="Guillou S."/>
            <person name="Cros-Aarteil S."/>
            <person name="Calhoun S."/>
            <person name="Haridas S."/>
            <person name="Kuo A."/>
            <person name="Mondo S."/>
            <person name="Pangilinan J."/>
            <person name="Riley R."/>
            <person name="Labutti K."/>
            <person name="Andreopoulos B."/>
            <person name="Lipzen A."/>
            <person name="Chen C."/>
            <person name="Yanf M."/>
            <person name="Daum C."/>
            <person name="Ng V."/>
            <person name="Clum A."/>
            <person name="Steindorff A."/>
            <person name="Ohm R."/>
            <person name="Martin F."/>
            <person name="Silar P."/>
            <person name="Natvig D."/>
            <person name="Lalanne C."/>
            <person name="Gautier V."/>
            <person name="Ament-Velasquez S.L."/>
            <person name="Kruys A."/>
            <person name="Hutchinson M.I."/>
            <person name="Powell A.J."/>
            <person name="Barry K."/>
            <person name="Miller A.N."/>
            <person name="Grigoriev I.V."/>
            <person name="Debuchy R."/>
            <person name="Gladieux P."/>
            <person name="Thoren M.H."/>
            <person name="Johannesson H."/>
        </authorList>
    </citation>
    <scope>NUCLEOTIDE SEQUENCE</scope>
    <source>
        <strain evidence="9">8032-3</strain>
    </source>
</reference>
<dbReference type="Pfam" id="PF00999">
    <property type="entry name" value="Na_H_Exchanger"/>
    <property type="match status" value="1"/>
</dbReference>
<evidence type="ECO:0000313" key="10">
    <source>
        <dbReference type="Proteomes" id="UP001244011"/>
    </source>
</evidence>